<dbReference type="InterPro" id="IPR016032">
    <property type="entry name" value="Sig_transdc_resp-reg_C-effctor"/>
</dbReference>
<dbReference type="CDD" id="cd06170">
    <property type="entry name" value="LuxR_C_like"/>
    <property type="match status" value="1"/>
</dbReference>
<dbReference type="PROSITE" id="PS00622">
    <property type="entry name" value="HTH_LUXR_1"/>
    <property type="match status" value="1"/>
</dbReference>
<dbReference type="EMBL" id="JAEMHM010000035">
    <property type="protein sequence ID" value="MBJ6727975.1"/>
    <property type="molecule type" value="Genomic_DNA"/>
</dbReference>
<evidence type="ECO:0000313" key="3">
    <source>
        <dbReference type="EMBL" id="MBJ6727975.1"/>
    </source>
</evidence>
<feature type="domain" description="HTH luxR-type" evidence="2">
    <location>
        <begin position="131"/>
        <end position="196"/>
    </location>
</feature>
<dbReference type="SMART" id="SM00421">
    <property type="entry name" value="HTH_LUXR"/>
    <property type="match status" value="1"/>
</dbReference>
<protein>
    <submittedName>
        <fullName evidence="3">Response regulator transcription factor</fullName>
    </submittedName>
</protein>
<dbReference type="PRINTS" id="PR00038">
    <property type="entry name" value="HTHLUXR"/>
</dbReference>
<dbReference type="Pfam" id="PF00196">
    <property type="entry name" value="GerE"/>
    <property type="match status" value="1"/>
</dbReference>
<dbReference type="PANTHER" id="PTHR43214:SF38">
    <property type="entry name" value="NITRATE_NITRITE RESPONSE REGULATOR PROTEIN NARL"/>
    <property type="match status" value="1"/>
</dbReference>
<dbReference type="Proteomes" id="UP000636888">
    <property type="component" value="Unassembled WGS sequence"/>
</dbReference>
<dbReference type="RefSeq" id="WP_199387116.1">
    <property type="nucleotide sequence ID" value="NZ_JAEMHM010000035.1"/>
</dbReference>
<keyword evidence="1" id="KW-0238">DNA-binding</keyword>
<dbReference type="InterPro" id="IPR000792">
    <property type="entry name" value="Tscrpt_reg_LuxR_C"/>
</dbReference>
<dbReference type="GO" id="GO:0003677">
    <property type="term" value="F:DNA binding"/>
    <property type="evidence" value="ECO:0007669"/>
    <property type="project" value="UniProtKB-KW"/>
</dbReference>
<dbReference type="PANTHER" id="PTHR43214">
    <property type="entry name" value="TWO-COMPONENT RESPONSE REGULATOR"/>
    <property type="match status" value="1"/>
</dbReference>
<evidence type="ECO:0000256" key="1">
    <source>
        <dbReference type="ARBA" id="ARBA00023125"/>
    </source>
</evidence>
<organism evidence="3 4">
    <name type="scientific">Geomesophilobacter sediminis</name>
    <dbReference type="NCBI Taxonomy" id="2798584"/>
    <lineage>
        <taxon>Bacteria</taxon>
        <taxon>Pseudomonadati</taxon>
        <taxon>Thermodesulfobacteriota</taxon>
        <taxon>Desulfuromonadia</taxon>
        <taxon>Geobacterales</taxon>
        <taxon>Geobacteraceae</taxon>
        <taxon>Geomesophilobacter</taxon>
    </lineage>
</organism>
<evidence type="ECO:0000313" key="4">
    <source>
        <dbReference type="Proteomes" id="UP000636888"/>
    </source>
</evidence>
<accession>A0A8J7SBA9</accession>
<dbReference type="Gene3D" id="3.40.50.2300">
    <property type="match status" value="1"/>
</dbReference>
<gene>
    <name evidence="3" type="ORF">JFN93_24980</name>
</gene>
<proteinExistence type="predicted"/>
<dbReference type="InterPro" id="IPR039420">
    <property type="entry name" value="WalR-like"/>
</dbReference>
<evidence type="ECO:0000259" key="2">
    <source>
        <dbReference type="PROSITE" id="PS50043"/>
    </source>
</evidence>
<dbReference type="PROSITE" id="PS50043">
    <property type="entry name" value="HTH_LUXR_2"/>
    <property type="match status" value="1"/>
</dbReference>
<dbReference type="GO" id="GO:0006355">
    <property type="term" value="P:regulation of DNA-templated transcription"/>
    <property type="evidence" value="ECO:0007669"/>
    <property type="project" value="InterPro"/>
</dbReference>
<comment type="caution">
    <text evidence="3">The sequence shown here is derived from an EMBL/GenBank/DDBJ whole genome shotgun (WGS) entry which is preliminary data.</text>
</comment>
<name>A0A8J7SBA9_9BACT</name>
<dbReference type="AlphaFoldDB" id="A0A8J7SBA9"/>
<sequence>MNILLSMKSRLIETALQALLSRGNQIDSFLVDDATYERRPTPVDVIVADKERICLKGLSSWSGSKVILLDMGLAQDELLQVLTSYRLCGVISTDEDPVLMKKALRLVYDGEVWIGNRYVQALLRGRETVERGTNEKNVSRREGEILQHLAQGKKNKEIAYELHLSEQTVKVHLSHIFKKFKVTSRLELIKMVHDFPLETTPPRRQRLPLRPTL</sequence>
<keyword evidence="4" id="KW-1185">Reference proteome</keyword>
<reference evidence="3" key="1">
    <citation type="submission" date="2020-12" db="EMBL/GenBank/DDBJ databases">
        <title>Geomonas sp. Red875, isolated from river sediment.</title>
        <authorList>
            <person name="Xu Z."/>
            <person name="Zhang Z."/>
            <person name="Masuda Y."/>
            <person name="Itoh H."/>
            <person name="Senoo K."/>
        </authorList>
    </citation>
    <scope>NUCLEOTIDE SEQUENCE</scope>
    <source>
        <strain evidence="3">Red875</strain>
    </source>
</reference>
<dbReference type="SUPFAM" id="SSF46894">
    <property type="entry name" value="C-terminal effector domain of the bipartite response regulators"/>
    <property type="match status" value="1"/>
</dbReference>